<reference evidence="2" key="1">
    <citation type="submission" date="2021-02" db="EMBL/GenBank/DDBJ databases">
        <authorList>
            <person name="Dougan E. K."/>
            <person name="Rhodes N."/>
            <person name="Thang M."/>
            <person name="Chan C."/>
        </authorList>
    </citation>
    <scope>NUCLEOTIDE SEQUENCE</scope>
</reference>
<dbReference type="SUPFAM" id="SSF53335">
    <property type="entry name" value="S-adenosyl-L-methionine-dependent methyltransferases"/>
    <property type="match status" value="1"/>
</dbReference>
<dbReference type="AlphaFoldDB" id="A0A812I6L9"/>
<sequence>MHPGWRRSPIETRDACSLIWAQPMETASNGSCSWSEACRWPFCRAELSTLRPTTQLFPWPQTCSLLSRQGDYTPLASCPNGGKWEALLVEANPRFDSALHQVEAQHPNQVKAMPSSAAYMCDAQTSFYLDNVNTEHNYWGSSLSPSHQDVVKSGKVKVTVPTRNLLRILHEQTTAKDLVIVKMDIEGAEFDIIPCLANSPQVRLVDKLFMEVHDPSWGLVGNSEQEFRRAQASLRRQGVAIPAYNSPTLLQTFSQTGIAGRRGGLWGGRWGGLWKGLWGGLWRGLWGGRTINQIMVLTYAERTRAYHYEEVFPDIRVSWMVGLTAAHFANEQDMMDREELVPMTEQMKAQWRSNPNREADRKAGTPPLGTLACALAHYKAWQTAAASLSGREWLVILEDDAQPETTSDELLRDLSGIAPDVELVFLGERHCPHGYGSTAYAITAKGAQALLDTPFMYNADFYLDVPKIKRECLAPHFRHQPTEANGTSMTKLLARPSTSS</sequence>
<gene>
    <name evidence="2" type="ORF">SNAT2548_LOCUS2865</name>
</gene>
<dbReference type="Proteomes" id="UP000604046">
    <property type="component" value="Unassembled WGS sequence"/>
</dbReference>
<dbReference type="Gene3D" id="3.40.50.150">
    <property type="entry name" value="Vaccinia Virus protein VP39"/>
    <property type="match status" value="1"/>
</dbReference>
<evidence type="ECO:0000313" key="3">
    <source>
        <dbReference type="Proteomes" id="UP000604046"/>
    </source>
</evidence>
<feature type="domain" description="Methyltransferase FkbM" evidence="1">
    <location>
        <begin position="80"/>
        <end position="216"/>
    </location>
</feature>
<organism evidence="2 3">
    <name type="scientific">Symbiodinium natans</name>
    <dbReference type="NCBI Taxonomy" id="878477"/>
    <lineage>
        <taxon>Eukaryota</taxon>
        <taxon>Sar</taxon>
        <taxon>Alveolata</taxon>
        <taxon>Dinophyceae</taxon>
        <taxon>Suessiales</taxon>
        <taxon>Symbiodiniaceae</taxon>
        <taxon>Symbiodinium</taxon>
    </lineage>
</organism>
<dbReference type="InterPro" id="IPR029063">
    <property type="entry name" value="SAM-dependent_MTases_sf"/>
</dbReference>
<dbReference type="InterPro" id="IPR006342">
    <property type="entry name" value="FkbM_mtfrase"/>
</dbReference>
<dbReference type="OrthoDB" id="10006218at2759"/>
<dbReference type="Pfam" id="PF05050">
    <property type="entry name" value="Methyltransf_21"/>
    <property type="match status" value="1"/>
</dbReference>
<comment type="caution">
    <text evidence="2">The sequence shown here is derived from an EMBL/GenBank/DDBJ whole genome shotgun (WGS) entry which is preliminary data.</text>
</comment>
<evidence type="ECO:0000313" key="2">
    <source>
        <dbReference type="EMBL" id="CAE7021653.1"/>
    </source>
</evidence>
<evidence type="ECO:0000259" key="1">
    <source>
        <dbReference type="Pfam" id="PF05050"/>
    </source>
</evidence>
<keyword evidence="3" id="KW-1185">Reference proteome</keyword>
<proteinExistence type="predicted"/>
<name>A0A812I6L9_9DINO</name>
<accession>A0A812I6L9</accession>
<dbReference type="EMBL" id="CAJNDS010000172">
    <property type="protein sequence ID" value="CAE7021653.1"/>
    <property type="molecule type" value="Genomic_DNA"/>
</dbReference>
<protein>
    <recommendedName>
        <fullName evidence="1">Methyltransferase FkbM domain-containing protein</fullName>
    </recommendedName>
</protein>